<dbReference type="EMBL" id="KB932207">
    <property type="protein sequence ID" value="KCV69036.1"/>
    <property type="molecule type" value="Genomic_DNA"/>
</dbReference>
<dbReference type="RefSeq" id="XP_009496607.1">
    <property type="nucleotide sequence ID" value="XM_009498332.1"/>
</dbReference>
<dbReference type="PANTHER" id="PTHR12333">
    <property type="entry name" value="COMM DOMAIN CONTAINING PROTEIN 10"/>
    <property type="match status" value="1"/>
</dbReference>
<dbReference type="GeneID" id="20529181"/>
<dbReference type="PANTHER" id="PTHR12333:SF0">
    <property type="entry name" value="COMM DOMAIN-CONTAINING PROTEIN 10"/>
    <property type="match status" value="1"/>
</dbReference>
<dbReference type="InterPro" id="IPR037361">
    <property type="entry name" value="COMMD10"/>
</dbReference>
<accession>A0A058Z4K0</accession>
<reference evidence="1" key="1">
    <citation type="submission" date="2013-04" db="EMBL/GenBank/DDBJ databases">
        <title>The Genome Sequence of Fonticula alba ATCC 38817.</title>
        <authorList>
            <consortium name="The Broad Institute Genomics Platform"/>
            <person name="Russ C."/>
            <person name="Cuomo C."/>
            <person name="Burger G."/>
            <person name="Gray M.W."/>
            <person name="Holland P.W.H."/>
            <person name="King N."/>
            <person name="Lang F.B.F."/>
            <person name="Roger A.J."/>
            <person name="Ruiz-Trillo I."/>
            <person name="Brown M."/>
            <person name="Walker B."/>
            <person name="Young S."/>
            <person name="Zeng Q."/>
            <person name="Gargeya S."/>
            <person name="Fitzgerald M."/>
            <person name="Haas B."/>
            <person name="Abouelleil A."/>
            <person name="Allen A.W."/>
            <person name="Alvarado L."/>
            <person name="Arachchi H.M."/>
            <person name="Berlin A.M."/>
            <person name="Chapman S.B."/>
            <person name="Gainer-Dewar J."/>
            <person name="Goldberg J."/>
            <person name="Griggs A."/>
            <person name="Gujja S."/>
            <person name="Hansen M."/>
            <person name="Howarth C."/>
            <person name="Imamovic A."/>
            <person name="Ireland A."/>
            <person name="Larimer J."/>
            <person name="McCowan C."/>
            <person name="Murphy C."/>
            <person name="Pearson M."/>
            <person name="Poon T.W."/>
            <person name="Priest M."/>
            <person name="Roberts A."/>
            <person name="Saif S."/>
            <person name="Shea T."/>
            <person name="Sisk P."/>
            <person name="Sykes S."/>
            <person name="Wortman J."/>
            <person name="Nusbaum C."/>
            <person name="Birren B."/>
        </authorList>
    </citation>
    <scope>NUCLEOTIDE SEQUENCE [LARGE SCALE GENOMIC DNA]</scope>
    <source>
        <strain evidence="1">ATCC 38817</strain>
    </source>
</reference>
<evidence type="ECO:0000313" key="2">
    <source>
        <dbReference type="Proteomes" id="UP000030693"/>
    </source>
</evidence>
<proteinExistence type="predicted"/>
<evidence type="ECO:0008006" key="3">
    <source>
        <dbReference type="Google" id="ProtNLM"/>
    </source>
</evidence>
<dbReference type="Proteomes" id="UP000030693">
    <property type="component" value="Unassembled WGS sequence"/>
</dbReference>
<organism evidence="1">
    <name type="scientific">Fonticula alba</name>
    <name type="common">Slime mold</name>
    <dbReference type="NCBI Taxonomy" id="691883"/>
    <lineage>
        <taxon>Eukaryota</taxon>
        <taxon>Rotosphaerida</taxon>
        <taxon>Fonticulaceae</taxon>
        <taxon>Fonticula</taxon>
    </lineage>
</organism>
<gene>
    <name evidence="1" type="ORF">H696_04456</name>
</gene>
<dbReference type="STRING" id="691883.A0A058Z4K0"/>
<name>A0A058Z4K0_FONAL</name>
<sequence length="257" mass="27255">MFTLTPGLQSGLALLNNIPDDKPLDDFLKRIIRKLHAPDEVAFGDKVKANLQGFFGLASVEEVDLLISTSTYILQTAALHVARPKKFYTSLLDMTSDGTAHLASTGPVGLADAPARSFAQVWSRMADLTLARLRHTSAEDPKRLGGAGAPFVLEQAFILGCGGIEDSTAGPSLVLADGALSARSADEVSRMRLVVRDTRAPAAGARLGDDEDASASADPGAGLETIEFEIDQNTLLTLFEQIETIQSQLDIFSGSGK</sequence>
<evidence type="ECO:0000313" key="1">
    <source>
        <dbReference type="EMBL" id="KCV69036.1"/>
    </source>
</evidence>
<protein>
    <recommendedName>
        <fullName evidence="3">COMM domain-containing protein</fullName>
    </recommendedName>
</protein>
<keyword evidence="2" id="KW-1185">Reference proteome</keyword>
<dbReference type="AlphaFoldDB" id="A0A058Z4K0"/>